<reference evidence="4 5" key="1">
    <citation type="journal article" date="2024" name="bioRxiv">
        <title>A reference genome for Trichogramma kaykai: A tiny desert-dwelling parasitoid wasp with competing sex-ratio distorters.</title>
        <authorList>
            <person name="Culotta J."/>
            <person name="Lindsey A.R."/>
        </authorList>
    </citation>
    <scope>NUCLEOTIDE SEQUENCE [LARGE SCALE GENOMIC DNA]</scope>
    <source>
        <strain evidence="4 5">KSX58</strain>
    </source>
</reference>
<keyword evidence="5" id="KW-1185">Reference proteome</keyword>
<evidence type="ECO:0000256" key="2">
    <source>
        <dbReference type="ARBA" id="ARBA00023043"/>
    </source>
</evidence>
<evidence type="ECO:0000256" key="3">
    <source>
        <dbReference type="PROSITE-ProRule" id="PRU00023"/>
    </source>
</evidence>
<keyword evidence="1" id="KW-0677">Repeat</keyword>
<dbReference type="AlphaFoldDB" id="A0ABD2WM62"/>
<sequence length="154" mass="18019">MHDHKPYLVHYIISFVVRSGYRHDQLWDKPALRRTTPLHYAASSYSFEWHSLVHELFQIYNRYDDNYDDKSGLTHLHVACIYGCEEAVEKFLEFGQDSNCIWRKTGESPMHLALACDHATITRLLLENRADPNLAHTQGMTALHIISQKKYDND</sequence>
<dbReference type="EMBL" id="JBJJXI010000096">
    <property type="protein sequence ID" value="KAL3393671.1"/>
    <property type="molecule type" value="Genomic_DNA"/>
</dbReference>
<organism evidence="4 5">
    <name type="scientific">Trichogramma kaykai</name>
    <dbReference type="NCBI Taxonomy" id="54128"/>
    <lineage>
        <taxon>Eukaryota</taxon>
        <taxon>Metazoa</taxon>
        <taxon>Ecdysozoa</taxon>
        <taxon>Arthropoda</taxon>
        <taxon>Hexapoda</taxon>
        <taxon>Insecta</taxon>
        <taxon>Pterygota</taxon>
        <taxon>Neoptera</taxon>
        <taxon>Endopterygota</taxon>
        <taxon>Hymenoptera</taxon>
        <taxon>Apocrita</taxon>
        <taxon>Proctotrupomorpha</taxon>
        <taxon>Chalcidoidea</taxon>
        <taxon>Trichogrammatidae</taxon>
        <taxon>Trichogramma</taxon>
    </lineage>
</organism>
<dbReference type="PROSITE" id="PS50088">
    <property type="entry name" value="ANK_REPEAT"/>
    <property type="match status" value="1"/>
</dbReference>
<dbReference type="PANTHER" id="PTHR24178">
    <property type="entry name" value="MOLTING PROTEIN MLT-4"/>
    <property type="match status" value="1"/>
</dbReference>
<name>A0ABD2WM62_9HYME</name>
<evidence type="ECO:0000313" key="4">
    <source>
        <dbReference type="EMBL" id="KAL3393671.1"/>
    </source>
</evidence>
<dbReference type="PROSITE" id="PS50297">
    <property type="entry name" value="ANK_REP_REGION"/>
    <property type="match status" value="1"/>
</dbReference>
<feature type="repeat" description="ANK" evidence="3">
    <location>
        <begin position="105"/>
        <end position="137"/>
    </location>
</feature>
<evidence type="ECO:0000256" key="1">
    <source>
        <dbReference type="ARBA" id="ARBA00022737"/>
    </source>
</evidence>
<evidence type="ECO:0000313" key="5">
    <source>
        <dbReference type="Proteomes" id="UP001627154"/>
    </source>
</evidence>
<dbReference type="InterPro" id="IPR036770">
    <property type="entry name" value="Ankyrin_rpt-contain_sf"/>
</dbReference>
<comment type="caution">
    <text evidence="4">The sequence shown here is derived from an EMBL/GenBank/DDBJ whole genome shotgun (WGS) entry which is preliminary data.</text>
</comment>
<dbReference type="SMART" id="SM00248">
    <property type="entry name" value="ANK"/>
    <property type="match status" value="2"/>
</dbReference>
<protein>
    <submittedName>
        <fullName evidence="4">Uncharacterized protein</fullName>
    </submittedName>
</protein>
<gene>
    <name evidence="4" type="ORF">TKK_011936</name>
</gene>
<dbReference type="Gene3D" id="1.25.40.20">
    <property type="entry name" value="Ankyrin repeat-containing domain"/>
    <property type="match status" value="1"/>
</dbReference>
<dbReference type="SUPFAM" id="SSF48403">
    <property type="entry name" value="Ankyrin repeat"/>
    <property type="match status" value="1"/>
</dbReference>
<proteinExistence type="predicted"/>
<keyword evidence="2 3" id="KW-0040">ANK repeat</keyword>
<dbReference type="Proteomes" id="UP001627154">
    <property type="component" value="Unassembled WGS sequence"/>
</dbReference>
<accession>A0ABD2WM62</accession>
<dbReference type="Pfam" id="PF12796">
    <property type="entry name" value="Ank_2"/>
    <property type="match status" value="1"/>
</dbReference>
<dbReference type="InterPro" id="IPR002110">
    <property type="entry name" value="Ankyrin_rpt"/>
</dbReference>